<keyword evidence="3 5" id="KW-0863">Zinc-finger</keyword>
<dbReference type="GO" id="GO:0005634">
    <property type="term" value="C:nucleus"/>
    <property type="evidence" value="ECO:0007669"/>
    <property type="project" value="TreeGrafter"/>
</dbReference>
<keyword evidence="2" id="KW-0677">Repeat</keyword>
<dbReference type="FunFam" id="3.30.160.60:FF:000671">
    <property type="entry name" value="Zinc finger protein 26"/>
    <property type="match status" value="1"/>
</dbReference>
<feature type="domain" description="C2H2-type" evidence="7">
    <location>
        <begin position="416"/>
        <end position="443"/>
    </location>
</feature>
<evidence type="ECO:0000256" key="6">
    <source>
        <dbReference type="SAM" id="MobiDB-lite"/>
    </source>
</evidence>
<dbReference type="SMART" id="SM00355">
    <property type="entry name" value="ZnF_C2H2"/>
    <property type="match status" value="9"/>
</dbReference>
<reference evidence="8" key="1">
    <citation type="submission" date="2018-01" db="EMBL/GenBank/DDBJ databases">
        <title>An insight into the sialome of Amazonian anophelines.</title>
        <authorList>
            <person name="Ribeiro J.M."/>
            <person name="Scarpassa V."/>
            <person name="Calvo E."/>
        </authorList>
    </citation>
    <scope>NUCLEOTIDE SEQUENCE</scope>
</reference>
<dbReference type="VEuPathDB" id="VectorBase:ADAC005011"/>
<evidence type="ECO:0000259" key="7">
    <source>
        <dbReference type="PROSITE" id="PS50157"/>
    </source>
</evidence>
<feature type="region of interest" description="Disordered" evidence="6">
    <location>
        <begin position="137"/>
        <end position="161"/>
    </location>
</feature>
<dbReference type="GO" id="GO:0000977">
    <property type="term" value="F:RNA polymerase II transcription regulatory region sequence-specific DNA binding"/>
    <property type="evidence" value="ECO:0007669"/>
    <property type="project" value="TreeGrafter"/>
</dbReference>
<dbReference type="InterPro" id="IPR013087">
    <property type="entry name" value="Znf_C2H2_type"/>
</dbReference>
<dbReference type="SUPFAM" id="SSF57667">
    <property type="entry name" value="beta-beta-alpha zinc fingers"/>
    <property type="match status" value="5"/>
</dbReference>
<evidence type="ECO:0000256" key="1">
    <source>
        <dbReference type="ARBA" id="ARBA00022723"/>
    </source>
</evidence>
<evidence type="ECO:0000256" key="5">
    <source>
        <dbReference type="PROSITE-ProRule" id="PRU00042"/>
    </source>
</evidence>
<dbReference type="VEuPathDB" id="VectorBase:ADAR2_011939"/>
<feature type="domain" description="C2H2-type" evidence="7">
    <location>
        <begin position="388"/>
        <end position="415"/>
    </location>
</feature>
<evidence type="ECO:0000256" key="2">
    <source>
        <dbReference type="ARBA" id="ARBA00022737"/>
    </source>
</evidence>
<dbReference type="FunFam" id="3.30.160.60:FF:000065">
    <property type="entry name" value="B-cell CLL/lymphoma 6, member B"/>
    <property type="match status" value="1"/>
</dbReference>
<feature type="domain" description="C2H2-type" evidence="7">
    <location>
        <begin position="268"/>
        <end position="295"/>
    </location>
</feature>
<sequence>MEDTIKDDDNEQFLLDDDIPDTNVIQVENEIEVQDGEDSYVCVIVDDGNETIGNNTEQHHWYTIVASGTETLVKPCLPAKEEAMKNQLSTTPNVPTAAKEALASAKPTDYKRKDWDSDSISSLEDFWCEKNVATATKKSQPKSKKKSELTSNSNLGDEASIENAQSVQQVIRKRWRPRKPVGAEITQAEIDEMTYHPEVEELEKQVQALKENYKKVSEIDYQCNLCPKQHASETTVVRHLEKMHGIEMLETMKLLQHLKKRAYPPKLYRCKYCAKIYKNWTSLIVHKELHGPDGTLLHKCCCCNTFFATKEESRQHELATHRDKLECTICQKTYLDPESLVGHTRYMHLGDKERMRSLYVCLRCGKQFSKRATLTDHERSNCGESPVYKCDECGKRYLWYSGLKSHMEVHKGQFRHECGYCTKRYPTRCQLKVHERSHTGEKPFRCEYCPKAFPYRESLMAHRAKHTGIKPFQCADCGKAFYCSSLLKVHRRRRHGSET</sequence>
<dbReference type="PROSITE" id="PS50157">
    <property type="entry name" value="ZINC_FINGER_C2H2_2"/>
    <property type="match status" value="7"/>
</dbReference>
<dbReference type="AlphaFoldDB" id="A0A2M4CZI7"/>
<feature type="domain" description="C2H2-type" evidence="7">
    <location>
        <begin position="325"/>
        <end position="353"/>
    </location>
</feature>
<dbReference type="PANTHER" id="PTHR24379:SF127">
    <property type="entry name" value="BLOODY FINGERS-RELATED"/>
    <property type="match status" value="1"/>
</dbReference>
<accession>A0A2M4CZI7</accession>
<feature type="region of interest" description="Disordered" evidence="6">
    <location>
        <begin position="84"/>
        <end position="114"/>
    </location>
</feature>
<feature type="domain" description="C2H2-type" evidence="7">
    <location>
        <begin position="472"/>
        <end position="499"/>
    </location>
</feature>
<dbReference type="FunFam" id="3.30.160.60:FF:000176">
    <property type="entry name" value="zinc finger protein 70"/>
    <property type="match status" value="1"/>
</dbReference>
<dbReference type="PANTHER" id="PTHR24379">
    <property type="entry name" value="KRAB AND ZINC FINGER DOMAIN-CONTAINING"/>
    <property type="match status" value="1"/>
</dbReference>
<name>A0A2M4CZI7_ANODA</name>
<dbReference type="Pfam" id="PF00096">
    <property type="entry name" value="zf-C2H2"/>
    <property type="match status" value="4"/>
</dbReference>
<organism evidence="8">
    <name type="scientific">Anopheles darlingi</name>
    <name type="common">Mosquito</name>
    <dbReference type="NCBI Taxonomy" id="43151"/>
    <lineage>
        <taxon>Eukaryota</taxon>
        <taxon>Metazoa</taxon>
        <taxon>Ecdysozoa</taxon>
        <taxon>Arthropoda</taxon>
        <taxon>Hexapoda</taxon>
        <taxon>Insecta</taxon>
        <taxon>Pterygota</taxon>
        <taxon>Neoptera</taxon>
        <taxon>Endopterygota</taxon>
        <taxon>Diptera</taxon>
        <taxon>Nematocera</taxon>
        <taxon>Culicoidea</taxon>
        <taxon>Culicidae</taxon>
        <taxon>Anophelinae</taxon>
        <taxon>Anopheles</taxon>
    </lineage>
</organism>
<dbReference type="EMBL" id="GGFL01006558">
    <property type="protein sequence ID" value="MBW70736.1"/>
    <property type="molecule type" value="Transcribed_RNA"/>
</dbReference>
<dbReference type="GO" id="GO:0008270">
    <property type="term" value="F:zinc ion binding"/>
    <property type="evidence" value="ECO:0007669"/>
    <property type="project" value="UniProtKB-KW"/>
</dbReference>
<dbReference type="Gene3D" id="3.30.160.60">
    <property type="entry name" value="Classic Zinc Finger"/>
    <property type="match status" value="6"/>
</dbReference>
<dbReference type="PROSITE" id="PS00028">
    <property type="entry name" value="ZINC_FINGER_C2H2_1"/>
    <property type="match status" value="7"/>
</dbReference>
<feature type="domain" description="C2H2-type" evidence="7">
    <location>
        <begin position="444"/>
        <end position="471"/>
    </location>
</feature>
<keyword evidence="4" id="KW-0862">Zinc</keyword>
<dbReference type="GO" id="GO:0000981">
    <property type="term" value="F:DNA-binding transcription factor activity, RNA polymerase II-specific"/>
    <property type="evidence" value="ECO:0007669"/>
    <property type="project" value="TreeGrafter"/>
</dbReference>
<evidence type="ECO:0000256" key="3">
    <source>
        <dbReference type="ARBA" id="ARBA00022771"/>
    </source>
</evidence>
<feature type="domain" description="C2H2-type" evidence="7">
    <location>
        <begin position="359"/>
        <end position="386"/>
    </location>
</feature>
<protein>
    <recommendedName>
        <fullName evidence="7">C2H2-type domain-containing protein</fullName>
    </recommendedName>
</protein>
<dbReference type="InterPro" id="IPR036236">
    <property type="entry name" value="Znf_C2H2_sf"/>
</dbReference>
<proteinExistence type="predicted"/>
<evidence type="ECO:0000313" key="8">
    <source>
        <dbReference type="EMBL" id="MBW70736.1"/>
    </source>
</evidence>
<evidence type="ECO:0000256" key="4">
    <source>
        <dbReference type="ARBA" id="ARBA00022833"/>
    </source>
</evidence>
<keyword evidence="1" id="KW-0479">Metal-binding</keyword>